<comment type="caution">
    <text evidence="1">The sequence shown here is derived from an EMBL/GenBank/DDBJ whole genome shotgun (WGS) entry which is preliminary data.</text>
</comment>
<name>A0A2H0V5J8_9BACT</name>
<proteinExistence type="predicted"/>
<dbReference type="AlphaFoldDB" id="A0A2H0V5J8"/>
<organism evidence="1 2">
    <name type="scientific">Candidatus Falkowbacteria bacterium CG10_big_fil_rev_8_21_14_0_10_39_11</name>
    <dbReference type="NCBI Taxonomy" id="1974565"/>
    <lineage>
        <taxon>Bacteria</taxon>
        <taxon>Candidatus Falkowiibacteriota</taxon>
    </lineage>
</organism>
<dbReference type="EMBL" id="PFAP01000047">
    <property type="protein sequence ID" value="PIR93620.1"/>
    <property type="molecule type" value="Genomic_DNA"/>
</dbReference>
<gene>
    <name evidence="1" type="ORF">COT97_05645</name>
</gene>
<evidence type="ECO:0000313" key="2">
    <source>
        <dbReference type="Proteomes" id="UP000229901"/>
    </source>
</evidence>
<dbReference type="Proteomes" id="UP000229901">
    <property type="component" value="Unassembled WGS sequence"/>
</dbReference>
<sequence length="105" mass="11971">MSETPSQEKKETFKPVKLSIKKPGPGTGISIAFETQNEDYTFYYNQACLQILKAANLEPFHQLGSGNEPGEHNWEPLTLEVTPKILEDLFPQIQKKAEELFNLYL</sequence>
<reference evidence="2" key="1">
    <citation type="submission" date="2017-09" db="EMBL/GenBank/DDBJ databases">
        <title>Depth-based differentiation of microbial function through sediment-hosted aquifers and enrichment of novel symbionts in the deep terrestrial subsurface.</title>
        <authorList>
            <person name="Probst A.J."/>
            <person name="Ladd B."/>
            <person name="Jarett J.K."/>
            <person name="Geller-Mcgrath D.E."/>
            <person name="Sieber C.M.K."/>
            <person name="Emerson J.B."/>
            <person name="Anantharaman K."/>
            <person name="Thomas B.C."/>
            <person name="Malmstrom R."/>
            <person name="Stieglmeier M."/>
            <person name="Klingl A."/>
            <person name="Woyke T."/>
            <person name="Ryan C.M."/>
            <person name="Banfield J.F."/>
        </authorList>
    </citation>
    <scope>NUCLEOTIDE SEQUENCE [LARGE SCALE GENOMIC DNA]</scope>
</reference>
<accession>A0A2H0V5J8</accession>
<evidence type="ECO:0000313" key="1">
    <source>
        <dbReference type="EMBL" id="PIR93620.1"/>
    </source>
</evidence>
<protein>
    <submittedName>
        <fullName evidence="1">Uncharacterized protein</fullName>
    </submittedName>
</protein>